<dbReference type="AlphaFoldDB" id="A0A5N6TBJ4"/>
<keyword evidence="2" id="KW-1185">Reference proteome</keyword>
<dbReference type="Proteomes" id="UP000325672">
    <property type="component" value="Unassembled WGS sequence"/>
</dbReference>
<proteinExistence type="predicted"/>
<evidence type="ECO:0000313" key="2">
    <source>
        <dbReference type="Proteomes" id="UP000325672"/>
    </source>
</evidence>
<organism evidence="1 2">
    <name type="scientific">Aspergillus pseudotamarii</name>
    <dbReference type="NCBI Taxonomy" id="132259"/>
    <lineage>
        <taxon>Eukaryota</taxon>
        <taxon>Fungi</taxon>
        <taxon>Dikarya</taxon>
        <taxon>Ascomycota</taxon>
        <taxon>Pezizomycotina</taxon>
        <taxon>Eurotiomycetes</taxon>
        <taxon>Eurotiomycetidae</taxon>
        <taxon>Eurotiales</taxon>
        <taxon>Aspergillaceae</taxon>
        <taxon>Aspergillus</taxon>
        <taxon>Aspergillus subgen. Circumdati</taxon>
    </lineage>
</organism>
<dbReference type="GeneID" id="43637205"/>
<reference evidence="1 2" key="1">
    <citation type="submission" date="2019-04" db="EMBL/GenBank/DDBJ databases">
        <title>Friends and foes A comparative genomics study of 23 Aspergillus species from section Flavi.</title>
        <authorList>
            <consortium name="DOE Joint Genome Institute"/>
            <person name="Kjaerbolling I."/>
            <person name="Vesth T."/>
            <person name="Frisvad J.C."/>
            <person name="Nybo J.L."/>
            <person name="Theobald S."/>
            <person name="Kildgaard S."/>
            <person name="Isbrandt T."/>
            <person name="Kuo A."/>
            <person name="Sato A."/>
            <person name="Lyhne E.K."/>
            <person name="Kogle M.E."/>
            <person name="Wiebenga A."/>
            <person name="Kun R.S."/>
            <person name="Lubbers R.J."/>
            <person name="Makela M.R."/>
            <person name="Barry K."/>
            <person name="Chovatia M."/>
            <person name="Clum A."/>
            <person name="Daum C."/>
            <person name="Haridas S."/>
            <person name="He G."/>
            <person name="LaButti K."/>
            <person name="Lipzen A."/>
            <person name="Mondo S."/>
            <person name="Riley R."/>
            <person name="Salamov A."/>
            <person name="Simmons B.A."/>
            <person name="Magnuson J.K."/>
            <person name="Henrissat B."/>
            <person name="Mortensen U.H."/>
            <person name="Larsen T.O."/>
            <person name="Devries R.P."/>
            <person name="Grigoriev I.V."/>
            <person name="Machida M."/>
            <person name="Baker S.E."/>
            <person name="Andersen M.R."/>
        </authorList>
    </citation>
    <scope>NUCLEOTIDE SEQUENCE [LARGE SCALE GENOMIC DNA]</scope>
    <source>
        <strain evidence="1 2">CBS 117625</strain>
    </source>
</reference>
<evidence type="ECO:0000313" key="1">
    <source>
        <dbReference type="EMBL" id="KAE8143745.1"/>
    </source>
</evidence>
<gene>
    <name evidence="1" type="ORF">BDV38DRAFT_231999</name>
</gene>
<protein>
    <submittedName>
        <fullName evidence="1">Uncharacterized protein</fullName>
    </submittedName>
</protein>
<accession>A0A5N6TBJ4</accession>
<sequence>MKRSNSIISIELLSHCPLILLFVKQLSLAASLSPAIAGWIPWIPLLLSRTRFS</sequence>
<dbReference type="EMBL" id="ML743551">
    <property type="protein sequence ID" value="KAE8143745.1"/>
    <property type="molecule type" value="Genomic_DNA"/>
</dbReference>
<name>A0A5N6TBJ4_ASPPS</name>
<dbReference type="RefSeq" id="XP_031919808.1">
    <property type="nucleotide sequence ID" value="XM_032052995.1"/>
</dbReference>